<evidence type="ECO:0000256" key="3">
    <source>
        <dbReference type="ARBA" id="ARBA00022692"/>
    </source>
</evidence>
<dbReference type="PANTHER" id="PTHR14948">
    <property type="entry name" value="NG5"/>
    <property type="match status" value="1"/>
</dbReference>
<keyword evidence="3 7" id="KW-0812">Transmembrane</keyword>
<dbReference type="InParanoid" id="A0A1X7USZ3"/>
<reference evidence="8" key="2">
    <citation type="submission" date="2017-05" db="UniProtKB">
        <authorList>
            <consortium name="EnsemblMetazoa"/>
        </authorList>
    </citation>
    <scope>IDENTIFICATION</scope>
</reference>
<evidence type="ECO:0000256" key="7">
    <source>
        <dbReference type="SAM" id="Phobius"/>
    </source>
</evidence>
<feature type="transmembrane region" description="Helical" evidence="7">
    <location>
        <begin position="76"/>
        <end position="109"/>
    </location>
</feature>
<evidence type="ECO:0000256" key="1">
    <source>
        <dbReference type="ARBA" id="ARBA00004370"/>
    </source>
</evidence>
<dbReference type="EnsemblMetazoa" id="XM_003386814.3">
    <property type="protein sequence ID" value="XP_003386862.1"/>
    <property type="gene ID" value="LOC100633387"/>
</dbReference>
<organism evidence="8">
    <name type="scientific">Amphimedon queenslandica</name>
    <name type="common">Sponge</name>
    <dbReference type="NCBI Taxonomy" id="400682"/>
    <lineage>
        <taxon>Eukaryota</taxon>
        <taxon>Metazoa</taxon>
        <taxon>Porifera</taxon>
        <taxon>Demospongiae</taxon>
        <taxon>Heteroscleromorpha</taxon>
        <taxon>Haplosclerida</taxon>
        <taxon>Niphatidae</taxon>
        <taxon>Amphimedon</taxon>
    </lineage>
</organism>
<protein>
    <submittedName>
        <fullName evidence="8">Uncharacterized protein</fullName>
    </submittedName>
</protein>
<dbReference type="AlphaFoldDB" id="A0A1X7USZ3"/>
<sequence length="162" mass="17477">MARAPPNRGSYIPLSTANPEPPPAYTPVDASSNFNSGTNPNPTAQQQQQSSNVVVVSQPGAQRIQQIQHIARPNDYLILTTLLCLCCLFLGNFITLVCLFPAFILSLIASNYNDLGEYRFARKFGSSACTCNIIAVLFTAVVVLLAAVIIIVMMFVLGLISV</sequence>
<dbReference type="InterPro" id="IPR007593">
    <property type="entry name" value="CD225/Dispanin_fam"/>
</dbReference>
<dbReference type="Proteomes" id="UP000007879">
    <property type="component" value="Unassembled WGS sequence"/>
</dbReference>
<keyword evidence="5 7" id="KW-0472">Membrane</keyword>
<dbReference type="InterPro" id="IPR051423">
    <property type="entry name" value="CD225/Dispanin"/>
</dbReference>
<dbReference type="GO" id="GO:0016020">
    <property type="term" value="C:membrane"/>
    <property type="evidence" value="ECO:0007669"/>
    <property type="project" value="UniProtKB-SubCell"/>
</dbReference>
<proteinExistence type="inferred from homology"/>
<feature type="region of interest" description="Disordered" evidence="6">
    <location>
        <begin position="1"/>
        <end position="49"/>
    </location>
</feature>
<feature type="transmembrane region" description="Helical" evidence="7">
    <location>
        <begin position="133"/>
        <end position="160"/>
    </location>
</feature>
<dbReference type="KEGG" id="aqu:100633387"/>
<keyword evidence="9" id="KW-1185">Reference proteome</keyword>
<dbReference type="EnsemblMetazoa" id="Aqu2.1.30903_001">
    <property type="protein sequence ID" value="Aqu2.1.30903_001"/>
    <property type="gene ID" value="Aqu2.1.30903"/>
</dbReference>
<evidence type="ECO:0000256" key="5">
    <source>
        <dbReference type="ARBA" id="ARBA00023136"/>
    </source>
</evidence>
<evidence type="ECO:0000256" key="4">
    <source>
        <dbReference type="ARBA" id="ARBA00022989"/>
    </source>
</evidence>
<evidence type="ECO:0000256" key="6">
    <source>
        <dbReference type="SAM" id="MobiDB-lite"/>
    </source>
</evidence>
<evidence type="ECO:0000313" key="8">
    <source>
        <dbReference type="EnsemblMetazoa" id="Aqu2.1.30903_001"/>
    </source>
</evidence>
<gene>
    <name evidence="8" type="primary">100633387</name>
</gene>
<comment type="subcellular location">
    <subcellularLocation>
        <location evidence="1">Membrane</location>
    </subcellularLocation>
</comment>
<feature type="compositionally biased region" description="Polar residues" evidence="6">
    <location>
        <begin position="29"/>
        <end position="44"/>
    </location>
</feature>
<keyword evidence="4 7" id="KW-1133">Transmembrane helix</keyword>
<dbReference type="PANTHER" id="PTHR14948:SF25">
    <property type="entry name" value="DUF4190 DOMAIN-CONTAINING PROTEIN"/>
    <property type="match status" value="1"/>
</dbReference>
<evidence type="ECO:0000313" key="9">
    <source>
        <dbReference type="Proteomes" id="UP000007879"/>
    </source>
</evidence>
<dbReference type="Pfam" id="PF04505">
    <property type="entry name" value="CD225"/>
    <property type="match status" value="1"/>
</dbReference>
<reference evidence="9" key="1">
    <citation type="journal article" date="2010" name="Nature">
        <title>The Amphimedon queenslandica genome and the evolution of animal complexity.</title>
        <authorList>
            <person name="Srivastava M."/>
            <person name="Simakov O."/>
            <person name="Chapman J."/>
            <person name="Fahey B."/>
            <person name="Gauthier M.E."/>
            <person name="Mitros T."/>
            <person name="Richards G.S."/>
            <person name="Conaco C."/>
            <person name="Dacre M."/>
            <person name="Hellsten U."/>
            <person name="Larroux C."/>
            <person name="Putnam N.H."/>
            <person name="Stanke M."/>
            <person name="Adamska M."/>
            <person name="Darling A."/>
            <person name="Degnan S.M."/>
            <person name="Oakley T.H."/>
            <person name="Plachetzki D.C."/>
            <person name="Zhai Y."/>
            <person name="Adamski M."/>
            <person name="Calcino A."/>
            <person name="Cummins S.F."/>
            <person name="Goodstein D.M."/>
            <person name="Harris C."/>
            <person name="Jackson D.J."/>
            <person name="Leys S.P."/>
            <person name="Shu S."/>
            <person name="Woodcroft B.J."/>
            <person name="Vervoort M."/>
            <person name="Kosik K.S."/>
            <person name="Manning G."/>
            <person name="Degnan B.M."/>
            <person name="Rokhsar D.S."/>
        </authorList>
    </citation>
    <scope>NUCLEOTIDE SEQUENCE [LARGE SCALE GENOMIC DNA]</scope>
</reference>
<accession>A0A1X7USZ3</accession>
<evidence type="ECO:0000256" key="2">
    <source>
        <dbReference type="ARBA" id="ARBA00006843"/>
    </source>
</evidence>
<comment type="similarity">
    <text evidence="2">Belongs to the CD225/Dispanin family.</text>
</comment>
<name>A0A1X7USZ3_AMPQE</name>